<reference evidence="2 3" key="1">
    <citation type="submission" date="2018-11" db="EMBL/GenBank/DDBJ databases">
        <authorList>
            <person name="Lopez-Roques C."/>
            <person name="Donnadieu C."/>
            <person name="Bouchez O."/>
            <person name="Klopp C."/>
            <person name="Cabau C."/>
            <person name="Zahm M."/>
        </authorList>
    </citation>
    <scope>NUCLEOTIDE SEQUENCE [LARGE SCALE GENOMIC DNA]</scope>
    <source>
        <strain evidence="2">RS831</strain>
        <tissue evidence="2">Whole body</tissue>
    </source>
</reference>
<gene>
    <name evidence="2" type="ORF">OJAV_G00189510</name>
</gene>
<proteinExistence type="predicted"/>
<feature type="compositionally biased region" description="Polar residues" evidence="1">
    <location>
        <begin position="116"/>
        <end position="128"/>
    </location>
</feature>
<feature type="region of interest" description="Disordered" evidence="1">
    <location>
        <begin position="173"/>
        <end position="290"/>
    </location>
</feature>
<accession>A0A437C9X1</accession>
<reference evidence="2 3" key="2">
    <citation type="submission" date="2019-01" db="EMBL/GenBank/DDBJ databases">
        <title>A chromosome length genome reference of the Java medaka (oryzias javanicus).</title>
        <authorList>
            <person name="Herpin A."/>
            <person name="Takehana Y."/>
            <person name="Naruse K."/>
            <person name="Ansai S."/>
            <person name="Kawaguchi M."/>
        </authorList>
    </citation>
    <scope>NUCLEOTIDE SEQUENCE [LARGE SCALE GENOMIC DNA]</scope>
    <source>
        <strain evidence="2">RS831</strain>
        <tissue evidence="2">Whole body</tissue>
    </source>
</reference>
<feature type="region of interest" description="Disordered" evidence="1">
    <location>
        <begin position="116"/>
        <end position="135"/>
    </location>
</feature>
<evidence type="ECO:0000313" key="3">
    <source>
        <dbReference type="Proteomes" id="UP000283210"/>
    </source>
</evidence>
<feature type="non-terminal residue" evidence="2">
    <location>
        <position position="1"/>
    </location>
</feature>
<dbReference type="Proteomes" id="UP000283210">
    <property type="component" value="Chromosome 19"/>
</dbReference>
<dbReference type="AlphaFoldDB" id="A0A437C9X1"/>
<feature type="region of interest" description="Disordered" evidence="1">
    <location>
        <begin position="551"/>
        <end position="572"/>
    </location>
</feature>
<sequence>GTKGNGRNPAVLFNRNGAQPNAGYGVSAGPLSGGQIKGYGAQAGGYGATKGNGYEAAAASQYTPGARGNGYGPKAGPSIRQQLKSGYVPQTGGQGGKPNGYGVVAGPSTGQQMRNGYASQSGGQMTKGNGQGVAARPSTGNGAYGQGGVGSKPMKGYGRTPYGTGVQRGVLGGLGVPQPARNQQKPYGSKTGYRAQPNGGYSNFQPRPGNGAVLSGYEQQGGGVAAKPAKSGVGNIPNGYGGRPNGYPHSNGGSGRLQPGYGTTAGGGVFKGHGVKPNGQGGNGAVLSGYGRQPNGYNMMPNGKGQAVRGAEVSGGKNLKGGTHFHPHPHHQQQMTAQLGDVTPRVDTPPAPAPTNGLLVMVTQDKYQKLPSALPQGKKYKHTPLYPEGNQEPAPAYPEARGQHLSLEPAPIGPKDKNQKGVLSGPAAVVPQGIPSPEHAESRGSSASKGPGAKLDCGLNDQWMKIPRPDYNAAAGGLDGSQTKGYGAGANAYQNNGYGAGLGNPYAGKTAQAGFGQGIVPGTGYDNGNQYGGNVVLSEAGYRNGFGAGPQPDYSSYGQSVSTTDGKSGGNPRLPAGVDGMTQFEPQPVGLGANVKGGMYGVGGLQFGGQPVNSGIIAGHYGGSSYGPASDGKSPGKYGGVVASMGGNPVPGKQSYGGYPYNQNAQRKHAYGRLPYGVQQAGLNPEAKAAGHYGHAGSSYQPESAGFGQKGITSGPYSGGQAAFTPQSLGFGGDEKSGKYDKQGAFQSQHLGPAAEEAAGQSYERVLDSAGKSYVKGEVPAAALGAESERIPMNKYENVGYINGQVQSEVAALPAAPTAGSILAFSSPDGIPAEDVQDIPDPEGTASFLESAPVTEMLSESQVPEDDENLPRQIHIQQHLKLHFNPQGKKDGKYDVNGFFGNNGY</sequence>
<evidence type="ECO:0000256" key="1">
    <source>
        <dbReference type="SAM" id="MobiDB-lite"/>
    </source>
</evidence>
<keyword evidence="3" id="KW-1185">Reference proteome</keyword>
<organism evidence="2 3">
    <name type="scientific">Oryzias javanicus</name>
    <name type="common">Javanese ricefish</name>
    <name type="synonym">Aplocheilus javanicus</name>
    <dbReference type="NCBI Taxonomy" id="123683"/>
    <lineage>
        <taxon>Eukaryota</taxon>
        <taxon>Metazoa</taxon>
        <taxon>Chordata</taxon>
        <taxon>Craniata</taxon>
        <taxon>Vertebrata</taxon>
        <taxon>Euteleostomi</taxon>
        <taxon>Actinopterygii</taxon>
        <taxon>Neopterygii</taxon>
        <taxon>Teleostei</taxon>
        <taxon>Neoteleostei</taxon>
        <taxon>Acanthomorphata</taxon>
        <taxon>Ovalentaria</taxon>
        <taxon>Atherinomorphae</taxon>
        <taxon>Beloniformes</taxon>
        <taxon>Adrianichthyidae</taxon>
        <taxon>Oryziinae</taxon>
        <taxon>Oryzias</taxon>
    </lineage>
</organism>
<feature type="region of interest" description="Disordered" evidence="1">
    <location>
        <begin position="689"/>
        <end position="742"/>
    </location>
</feature>
<feature type="compositionally biased region" description="Polar residues" evidence="1">
    <location>
        <begin position="553"/>
        <end position="566"/>
    </location>
</feature>
<dbReference type="EMBL" id="CM012455">
    <property type="protein sequence ID" value="RVE59530.1"/>
    <property type="molecule type" value="Genomic_DNA"/>
</dbReference>
<evidence type="ECO:0000313" key="2">
    <source>
        <dbReference type="EMBL" id="RVE59530.1"/>
    </source>
</evidence>
<feature type="region of interest" description="Disordered" evidence="1">
    <location>
        <begin position="1"/>
        <end position="22"/>
    </location>
</feature>
<protein>
    <submittedName>
        <fullName evidence="2">Uncharacterized protein</fullName>
    </submittedName>
</protein>
<feature type="region of interest" description="Disordered" evidence="1">
    <location>
        <begin position="373"/>
        <end position="456"/>
    </location>
</feature>
<name>A0A437C9X1_ORYJA</name>
<dbReference type="OrthoDB" id="8946670at2759"/>
<feature type="compositionally biased region" description="Basic and acidic residues" evidence="1">
    <location>
        <begin position="733"/>
        <end position="742"/>
    </location>
</feature>